<evidence type="ECO:0000313" key="2">
    <source>
        <dbReference type="Proteomes" id="UP001165960"/>
    </source>
</evidence>
<comment type="caution">
    <text evidence="1">The sequence shown here is derived from an EMBL/GenBank/DDBJ whole genome shotgun (WGS) entry which is preliminary data.</text>
</comment>
<dbReference type="Proteomes" id="UP001165960">
    <property type="component" value="Unassembled WGS sequence"/>
</dbReference>
<gene>
    <name evidence="1" type="ORF">DSO57_1012463</name>
</gene>
<sequence length="315" mass="35601">MLDAAGNPGVKPQDKWYDFAEGWLNKQIEKYGSDEIAFSDKSLLVETLAYFFEGGISSFHIVSDFDATLTKYWVSPGVKFVGGHNILGLTDCVSPEFISKLGYLEEKFVNYETSLNHTVQEKSSKLVEWYEQVYQVFIDEGLTRDDLAKMVSQVHTLYREGTKELISLSEAKQIPLMICSAGISDIIDAILRFDGLLKENAIIVSNKMVFATQAPFKLTSFKKPYIHVYNKGDMEIPLDSKHFKACVPRKNLILLGDSLGDVNMGVRLLHTNILKVGLLNYDVERLLPHYLEAFDVVLAKDTHLSFVNTLLQELE</sequence>
<dbReference type="EMBL" id="QTSX02006434">
    <property type="protein sequence ID" value="KAJ9054612.1"/>
    <property type="molecule type" value="Genomic_DNA"/>
</dbReference>
<protein>
    <submittedName>
        <fullName evidence="1">Uncharacterized protein</fullName>
    </submittedName>
</protein>
<reference evidence="1" key="1">
    <citation type="submission" date="2022-04" db="EMBL/GenBank/DDBJ databases">
        <title>Genome of the entomopathogenic fungus Entomophthora muscae.</title>
        <authorList>
            <person name="Elya C."/>
            <person name="Lovett B.R."/>
            <person name="Lee E."/>
            <person name="Macias A.M."/>
            <person name="Hajek A.E."/>
            <person name="De Bivort B.L."/>
            <person name="Kasson M.T."/>
            <person name="De Fine Licht H.H."/>
            <person name="Stajich J.E."/>
        </authorList>
    </citation>
    <scope>NUCLEOTIDE SEQUENCE</scope>
    <source>
        <strain evidence="1">Berkeley</strain>
    </source>
</reference>
<organism evidence="1 2">
    <name type="scientific">Entomophthora muscae</name>
    <dbReference type="NCBI Taxonomy" id="34485"/>
    <lineage>
        <taxon>Eukaryota</taxon>
        <taxon>Fungi</taxon>
        <taxon>Fungi incertae sedis</taxon>
        <taxon>Zoopagomycota</taxon>
        <taxon>Entomophthoromycotina</taxon>
        <taxon>Entomophthoromycetes</taxon>
        <taxon>Entomophthorales</taxon>
        <taxon>Entomophthoraceae</taxon>
        <taxon>Entomophthora</taxon>
    </lineage>
</organism>
<keyword evidence="2" id="KW-1185">Reference proteome</keyword>
<proteinExistence type="predicted"/>
<evidence type="ECO:0000313" key="1">
    <source>
        <dbReference type="EMBL" id="KAJ9054612.1"/>
    </source>
</evidence>
<accession>A0ACC2RX42</accession>
<name>A0ACC2RX42_9FUNG</name>